<feature type="region of interest" description="Disordered" evidence="1">
    <location>
        <begin position="1"/>
        <end position="21"/>
    </location>
</feature>
<sequence>MDQSLGNYEYRKKSKKDEQSANIITRTSNRIDVRIRVKSQVYFPSWVYDQFSEGKEIEMGNGDVESLEMPPKPFQTPKGMPVQGIGQLRNLP</sequence>
<reference evidence="2 4" key="1">
    <citation type="journal article" date="2011" name="Nature">
        <title>The Medicago genome provides insight into the evolution of rhizobial symbioses.</title>
        <authorList>
            <person name="Young N.D."/>
            <person name="Debelle F."/>
            <person name="Oldroyd G.E."/>
            <person name="Geurts R."/>
            <person name="Cannon S.B."/>
            <person name="Udvardi M.K."/>
            <person name="Benedito V.A."/>
            <person name="Mayer K.F."/>
            <person name="Gouzy J."/>
            <person name="Schoof H."/>
            <person name="Van de Peer Y."/>
            <person name="Proost S."/>
            <person name="Cook D.R."/>
            <person name="Meyers B.C."/>
            <person name="Spannagl M."/>
            <person name="Cheung F."/>
            <person name="De Mita S."/>
            <person name="Krishnakumar V."/>
            <person name="Gundlach H."/>
            <person name="Zhou S."/>
            <person name="Mudge J."/>
            <person name="Bharti A.K."/>
            <person name="Murray J.D."/>
            <person name="Naoumkina M.A."/>
            <person name="Rosen B."/>
            <person name="Silverstein K.A."/>
            <person name="Tang H."/>
            <person name="Rombauts S."/>
            <person name="Zhao P.X."/>
            <person name="Zhou P."/>
            <person name="Barbe V."/>
            <person name="Bardou P."/>
            <person name="Bechner M."/>
            <person name="Bellec A."/>
            <person name="Berger A."/>
            <person name="Berges H."/>
            <person name="Bidwell S."/>
            <person name="Bisseling T."/>
            <person name="Choisne N."/>
            <person name="Couloux A."/>
            <person name="Denny R."/>
            <person name="Deshpande S."/>
            <person name="Dai X."/>
            <person name="Doyle J.J."/>
            <person name="Dudez A.M."/>
            <person name="Farmer A.D."/>
            <person name="Fouteau S."/>
            <person name="Franken C."/>
            <person name="Gibelin C."/>
            <person name="Gish J."/>
            <person name="Goldstein S."/>
            <person name="Gonzalez A.J."/>
            <person name="Green P.J."/>
            <person name="Hallab A."/>
            <person name="Hartog M."/>
            <person name="Hua A."/>
            <person name="Humphray S.J."/>
            <person name="Jeong D.H."/>
            <person name="Jing Y."/>
            <person name="Jocker A."/>
            <person name="Kenton S.M."/>
            <person name="Kim D.J."/>
            <person name="Klee K."/>
            <person name="Lai H."/>
            <person name="Lang C."/>
            <person name="Lin S."/>
            <person name="Macmil S.L."/>
            <person name="Magdelenat G."/>
            <person name="Matthews L."/>
            <person name="McCorrison J."/>
            <person name="Monaghan E.L."/>
            <person name="Mun J.H."/>
            <person name="Najar F.Z."/>
            <person name="Nicholson C."/>
            <person name="Noirot C."/>
            <person name="O'Bleness M."/>
            <person name="Paule C.R."/>
            <person name="Poulain J."/>
            <person name="Prion F."/>
            <person name="Qin B."/>
            <person name="Qu C."/>
            <person name="Retzel E.F."/>
            <person name="Riddle C."/>
            <person name="Sallet E."/>
            <person name="Samain S."/>
            <person name="Samson N."/>
            <person name="Sanders I."/>
            <person name="Saurat O."/>
            <person name="Scarpelli C."/>
            <person name="Schiex T."/>
            <person name="Segurens B."/>
            <person name="Severin A.J."/>
            <person name="Sherrier D.J."/>
            <person name="Shi R."/>
            <person name="Sims S."/>
            <person name="Singer S.R."/>
            <person name="Sinharoy S."/>
            <person name="Sterck L."/>
            <person name="Viollet A."/>
            <person name="Wang B.B."/>
            <person name="Wang K."/>
            <person name="Wang M."/>
            <person name="Wang X."/>
            <person name="Warfsmann J."/>
            <person name="Weissenbach J."/>
            <person name="White D.D."/>
            <person name="White J.D."/>
            <person name="Wiley G.B."/>
            <person name="Wincker P."/>
            <person name="Xing Y."/>
            <person name="Yang L."/>
            <person name="Yao Z."/>
            <person name="Ying F."/>
            <person name="Zhai J."/>
            <person name="Zhou L."/>
            <person name="Zuber A."/>
            <person name="Denarie J."/>
            <person name="Dixon R.A."/>
            <person name="May G.D."/>
            <person name="Schwartz D.C."/>
            <person name="Rogers J."/>
            <person name="Quetier F."/>
            <person name="Town C.D."/>
            <person name="Roe B.A."/>
        </authorList>
    </citation>
    <scope>NUCLEOTIDE SEQUENCE [LARGE SCALE GENOMIC DNA]</scope>
    <source>
        <strain evidence="2">A17</strain>
        <strain evidence="3 4">cv. Jemalong A17</strain>
    </source>
</reference>
<feature type="region of interest" description="Disordered" evidence="1">
    <location>
        <begin position="71"/>
        <end position="92"/>
    </location>
</feature>
<dbReference type="EnsemblPlants" id="KEH40383">
    <property type="protein sequence ID" value="KEH40383"/>
    <property type="gene ID" value="MTR_1g028120"/>
</dbReference>
<proteinExistence type="predicted"/>
<dbReference type="EMBL" id="CM001217">
    <property type="protein sequence ID" value="KEH40383.1"/>
    <property type="molecule type" value="Genomic_DNA"/>
</dbReference>
<gene>
    <name evidence="2" type="ordered locus">MTR_1g028120</name>
</gene>
<evidence type="ECO:0000313" key="4">
    <source>
        <dbReference type="Proteomes" id="UP000002051"/>
    </source>
</evidence>
<accession>A0A072VG51</accession>
<evidence type="ECO:0000313" key="3">
    <source>
        <dbReference type="EnsemblPlants" id="KEH40383"/>
    </source>
</evidence>
<evidence type="ECO:0000313" key="2">
    <source>
        <dbReference type="EMBL" id="KEH40383.1"/>
    </source>
</evidence>
<reference evidence="3" key="3">
    <citation type="submission" date="2015-04" db="UniProtKB">
        <authorList>
            <consortium name="EnsemblPlants"/>
        </authorList>
    </citation>
    <scope>IDENTIFICATION</scope>
    <source>
        <strain evidence="3">cv. Jemalong A17</strain>
    </source>
</reference>
<dbReference type="AlphaFoldDB" id="A0A072VG51"/>
<protein>
    <submittedName>
        <fullName evidence="2 3">Uncharacterized protein</fullName>
    </submittedName>
</protein>
<name>A0A072VG51_MEDTR</name>
<feature type="compositionally biased region" description="Basic and acidic residues" evidence="1">
    <location>
        <begin position="9"/>
        <end position="19"/>
    </location>
</feature>
<organism evidence="2 4">
    <name type="scientific">Medicago truncatula</name>
    <name type="common">Barrel medic</name>
    <name type="synonym">Medicago tribuloides</name>
    <dbReference type="NCBI Taxonomy" id="3880"/>
    <lineage>
        <taxon>Eukaryota</taxon>
        <taxon>Viridiplantae</taxon>
        <taxon>Streptophyta</taxon>
        <taxon>Embryophyta</taxon>
        <taxon>Tracheophyta</taxon>
        <taxon>Spermatophyta</taxon>
        <taxon>Magnoliopsida</taxon>
        <taxon>eudicotyledons</taxon>
        <taxon>Gunneridae</taxon>
        <taxon>Pentapetalae</taxon>
        <taxon>rosids</taxon>
        <taxon>fabids</taxon>
        <taxon>Fabales</taxon>
        <taxon>Fabaceae</taxon>
        <taxon>Papilionoideae</taxon>
        <taxon>50 kb inversion clade</taxon>
        <taxon>NPAAA clade</taxon>
        <taxon>Hologalegina</taxon>
        <taxon>IRL clade</taxon>
        <taxon>Trifolieae</taxon>
        <taxon>Medicago</taxon>
    </lineage>
</organism>
<keyword evidence="4" id="KW-1185">Reference proteome</keyword>
<dbReference type="HOGENOM" id="CLU_2416564_0_0_1"/>
<reference evidence="2 4" key="2">
    <citation type="journal article" date="2014" name="BMC Genomics">
        <title>An improved genome release (version Mt4.0) for the model legume Medicago truncatula.</title>
        <authorList>
            <person name="Tang H."/>
            <person name="Krishnakumar V."/>
            <person name="Bidwell S."/>
            <person name="Rosen B."/>
            <person name="Chan A."/>
            <person name="Zhou S."/>
            <person name="Gentzbittel L."/>
            <person name="Childs K.L."/>
            <person name="Yandell M."/>
            <person name="Gundlach H."/>
            <person name="Mayer K.F."/>
            <person name="Schwartz D.C."/>
            <person name="Town C.D."/>
        </authorList>
    </citation>
    <scope>GENOME REANNOTATION</scope>
    <source>
        <strain evidence="2">A17</strain>
        <strain evidence="3 4">cv. Jemalong A17</strain>
    </source>
</reference>
<evidence type="ECO:0000256" key="1">
    <source>
        <dbReference type="SAM" id="MobiDB-lite"/>
    </source>
</evidence>
<dbReference type="Proteomes" id="UP000002051">
    <property type="component" value="Unassembled WGS sequence"/>
</dbReference>